<gene>
    <name evidence="1" type="ORF">BU14_0027s0068</name>
</gene>
<keyword evidence="2" id="KW-1185">Reference proteome</keyword>
<accession>A0A1X6PJK1</accession>
<proteinExistence type="predicted"/>
<evidence type="ECO:0000313" key="2">
    <source>
        <dbReference type="Proteomes" id="UP000218209"/>
    </source>
</evidence>
<dbReference type="AlphaFoldDB" id="A0A1X6PJK1"/>
<sequence>MSVKVACNAGAHVTSGRKRVGLLKQAVDTFNIQPNAPFITDPKHLADRFELLTEQYERENEVREAQSGKEDELKSSELEELLADALRAKDEWLEPKERREEAKVVKEARLRKQGAHERDAMMRRRC</sequence>
<evidence type="ECO:0000313" key="1">
    <source>
        <dbReference type="EMBL" id="OSX81042.1"/>
    </source>
</evidence>
<reference evidence="1 2" key="1">
    <citation type="submission" date="2017-03" db="EMBL/GenBank/DDBJ databases">
        <title>WGS assembly of Porphyra umbilicalis.</title>
        <authorList>
            <person name="Brawley S.H."/>
            <person name="Blouin N.A."/>
            <person name="Ficko-Blean E."/>
            <person name="Wheeler G.L."/>
            <person name="Lohr M."/>
            <person name="Goodson H.V."/>
            <person name="Jenkins J.W."/>
            <person name="Blaby-Haas C.E."/>
            <person name="Helliwell K.E."/>
            <person name="Chan C."/>
            <person name="Marriage T."/>
            <person name="Bhattacharya D."/>
            <person name="Klein A.S."/>
            <person name="Badis Y."/>
            <person name="Brodie J."/>
            <person name="Cao Y."/>
            <person name="Collen J."/>
            <person name="Dittami S.M."/>
            <person name="Gachon C.M."/>
            <person name="Green B.R."/>
            <person name="Karpowicz S."/>
            <person name="Kim J.W."/>
            <person name="Kudahl U."/>
            <person name="Lin S."/>
            <person name="Michel G."/>
            <person name="Mittag M."/>
            <person name="Olson B.J."/>
            <person name="Pangilinan J."/>
            <person name="Peng Y."/>
            <person name="Qiu H."/>
            <person name="Shu S."/>
            <person name="Singer J.T."/>
            <person name="Smith A.G."/>
            <person name="Sprecher B.N."/>
            <person name="Wagner V."/>
            <person name="Wang W."/>
            <person name="Wang Z.-Y."/>
            <person name="Yan J."/>
            <person name="Yarish C."/>
            <person name="Zoeuner-Riek S."/>
            <person name="Zhuang Y."/>
            <person name="Zou Y."/>
            <person name="Lindquist E.A."/>
            <person name="Grimwood J."/>
            <person name="Barry K."/>
            <person name="Rokhsar D.S."/>
            <person name="Schmutz J."/>
            <person name="Stiller J.W."/>
            <person name="Grossman A.R."/>
            <person name="Prochnik S.E."/>
        </authorList>
    </citation>
    <scope>NUCLEOTIDE SEQUENCE [LARGE SCALE GENOMIC DNA]</scope>
    <source>
        <strain evidence="1">4086291</strain>
    </source>
</reference>
<dbReference type="Proteomes" id="UP000218209">
    <property type="component" value="Unassembled WGS sequence"/>
</dbReference>
<organism evidence="1 2">
    <name type="scientific">Porphyra umbilicalis</name>
    <name type="common">Purple laver</name>
    <name type="synonym">Red alga</name>
    <dbReference type="NCBI Taxonomy" id="2786"/>
    <lineage>
        <taxon>Eukaryota</taxon>
        <taxon>Rhodophyta</taxon>
        <taxon>Bangiophyceae</taxon>
        <taxon>Bangiales</taxon>
        <taxon>Bangiaceae</taxon>
        <taxon>Porphyra</taxon>
    </lineage>
</organism>
<name>A0A1X6PJK1_PORUM</name>
<protein>
    <submittedName>
        <fullName evidence="1">Uncharacterized protein</fullName>
    </submittedName>
</protein>
<dbReference type="EMBL" id="KV918766">
    <property type="protein sequence ID" value="OSX81042.1"/>
    <property type="molecule type" value="Genomic_DNA"/>
</dbReference>